<dbReference type="EMBL" id="CAEZYL010000016">
    <property type="protein sequence ID" value="CAB4719634.1"/>
    <property type="molecule type" value="Genomic_DNA"/>
</dbReference>
<dbReference type="GO" id="GO:0030416">
    <property type="term" value="P:methylamine metabolic process"/>
    <property type="evidence" value="ECO:0007669"/>
    <property type="project" value="InterPro"/>
</dbReference>
<feature type="transmembrane region" description="Helical" evidence="5">
    <location>
        <begin position="85"/>
        <end position="103"/>
    </location>
</feature>
<reference evidence="10" key="1">
    <citation type="submission" date="2020-05" db="EMBL/GenBank/DDBJ databases">
        <authorList>
            <person name="Chiriac C."/>
            <person name="Salcher M."/>
            <person name="Ghai R."/>
            <person name="Kavagutti S V."/>
        </authorList>
    </citation>
    <scope>NUCLEOTIDE SEQUENCE</scope>
</reference>
<evidence type="ECO:0000313" key="7">
    <source>
        <dbReference type="EMBL" id="CAB4529830.1"/>
    </source>
</evidence>
<comment type="subcellular location">
    <subcellularLocation>
        <location evidence="1">Membrane</location>
        <topology evidence="1">Multi-pass membrane protein</topology>
    </subcellularLocation>
</comment>
<evidence type="ECO:0000313" key="10">
    <source>
        <dbReference type="EMBL" id="CAB4888202.1"/>
    </source>
</evidence>
<dbReference type="EMBL" id="CAFBPI010000001">
    <property type="protein sequence ID" value="CAB5003661.1"/>
    <property type="molecule type" value="Genomic_DNA"/>
</dbReference>
<dbReference type="GO" id="GO:0016020">
    <property type="term" value="C:membrane"/>
    <property type="evidence" value="ECO:0007669"/>
    <property type="project" value="UniProtKB-SubCell"/>
</dbReference>
<name>A0A6J7EWU6_9ZZZZ</name>
<feature type="transmembrane region" description="Helical" evidence="5">
    <location>
        <begin position="53"/>
        <end position="78"/>
    </location>
</feature>
<evidence type="ECO:0000256" key="2">
    <source>
        <dbReference type="ARBA" id="ARBA00022692"/>
    </source>
</evidence>
<sequence>MKKFMELHGKAQPWLNLLGRLVLGIVLFLAGYLKAKAPAEAAMSVRAYEVLPIPVANILGYSLPWLEIGVGLLLIIGLAVKKSSILGGGLMFLFIVAIAQAWARGLSIDCGCFGSGGQVEPGQTKYLQEILRDAGLTAIAIYLFRYPHGKLALDKRPEIRA</sequence>
<dbReference type="EMBL" id="CAFBNS010000149">
    <property type="protein sequence ID" value="CAB4964559.1"/>
    <property type="molecule type" value="Genomic_DNA"/>
</dbReference>
<evidence type="ECO:0000313" key="8">
    <source>
        <dbReference type="EMBL" id="CAB4587839.1"/>
    </source>
</evidence>
<keyword evidence="2 5" id="KW-0812">Transmembrane</keyword>
<dbReference type="Pfam" id="PF07291">
    <property type="entry name" value="MauE"/>
    <property type="match status" value="1"/>
</dbReference>
<dbReference type="InterPro" id="IPR009908">
    <property type="entry name" value="Methylamine_util_MauE"/>
</dbReference>
<evidence type="ECO:0000313" key="9">
    <source>
        <dbReference type="EMBL" id="CAB4719634.1"/>
    </source>
</evidence>
<dbReference type="EMBL" id="CAFBME010000003">
    <property type="protein sequence ID" value="CAB4888202.1"/>
    <property type="molecule type" value="Genomic_DNA"/>
</dbReference>
<dbReference type="EMBL" id="CAEZUD010000018">
    <property type="protein sequence ID" value="CAB4587839.1"/>
    <property type="molecule type" value="Genomic_DNA"/>
</dbReference>
<evidence type="ECO:0000256" key="4">
    <source>
        <dbReference type="ARBA" id="ARBA00023136"/>
    </source>
</evidence>
<accession>A0A6J7EWU6</accession>
<protein>
    <submittedName>
        <fullName evidence="10">Unannotated protein</fullName>
    </submittedName>
</protein>
<organism evidence="10">
    <name type="scientific">freshwater metagenome</name>
    <dbReference type="NCBI Taxonomy" id="449393"/>
    <lineage>
        <taxon>unclassified sequences</taxon>
        <taxon>metagenomes</taxon>
        <taxon>ecological metagenomes</taxon>
    </lineage>
</organism>
<feature type="transmembrane region" description="Helical" evidence="5">
    <location>
        <begin position="12"/>
        <end position="33"/>
    </location>
</feature>
<feature type="domain" description="Methylamine utilisation protein MauE" evidence="6">
    <location>
        <begin position="14"/>
        <end position="143"/>
    </location>
</feature>
<dbReference type="EMBL" id="CAEZSC010000003">
    <property type="protein sequence ID" value="CAB4529830.1"/>
    <property type="molecule type" value="Genomic_DNA"/>
</dbReference>
<evidence type="ECO:0000256" key="1">
    <source>
        <dbReference type="ARBA" id="ARBA00004141"/>
    </source>
</evidence>
<keyword evidence="3 5" id="KW-1133">Transmembrane helix</keyword>
<keyword evidence="4 5" id="KW-0472">Membrane</keyword>
<evidence type="ECO:0000259" key="6">
    <source>
        <dbReference type="Pfam" id="PF07291"/>
    </source>
</evidence>
<gene>
    <name evidence="7" type="ORF">UFOPK1380_00116</name>
    <name evidence="8" type="ORF">UFOPK1778_00489</name>
    <name evidence="9" type="ORF">UFOPK2689_00445</name>
    <name evidence="10" type="ORF">UFOPK3555_00106</name>
    <name evidence="11" type="ORF">UFOPK3874_00802</name>
    <name evidence="12" type="ORF">UFOPK4095_00033</name>
</gene>
<evidence type="ECO:0000256" key="5">
    <source>
        <dbReference type="SAM" id="Phobius"/>
    </source>
</evidence>
<evidence type="ECO:0000313" key="11">
    <source>
        <dbReference type="EMBL" id="CAB4964559.1"/>
    </source>
</evidence>
<evidence type="ECO:0000313" key="12">
    <source>
        <dbReference type="EMBL" id="CAB5003661.1"/>
    </source>
</evidence>
<proteinExistence type="predicted"/>
<evidence type="ECO:0000256" key="3">
    <source>
        <dbReference type="ARBA" id="ARBA00022989"/>
    </source>
</evidence>
<dbReference type="AlphaFoldDB" id="A0A6J7EWU6"/>